<dbReference type="PANTHER" id="PTHR38038:SF1">
    <property type="entry name" value="PENICILLIN-BINDING PROTEIN ACTIVATOR LPOA"/>
    <property type="match status" value="1"/>
</dbReference>
<evidence type="ECO:0000256" key="2">
    <source>
        <dbReference type="SAM" id="SignalP"/>
    </source>
</evidence>
<protein>
    <submittedName>
        <fullName evidence="3">Penicillin-binding protein activator</fullName>
    </submittedName>
</protein>
<name>A0ABW8GPK6_9PROT</name>
<evidence type="ECO:0000313" key="4">
    <source>
        <dbReference type="Proteomes" id="UP001617669"/>
    </source>
</evidence>
<dbReference type="EMBL" id="JBIWXY010000003">
    <property type="protein sequence ID" value="MFJ5447039.1"/>
    <property type="molecule type" value="Genomic_DNA"/>
</dbReference>
<keyword evidence="4" id="KW-1185">Reference proteome</keyword>
<dbReference type="InterPro" id="IPR007443">
    <property type="entry name" value="LpoA"/>
</dbReference>
<comment type="caution">
    <text evidence="3">The sequence shown here is derived from an EMBL/GenBank/DDBJ whole genome shotgun (WGS) entry which is preliminary data.</text>
</comment>
<dbReference type="Pfam" id="PF04348">
    <property type="entry name" value="LppC"/>
    <property type="match status" value="1"/>
</dbReference>
<keyword evidence="2" id="KW-0732">Signal</keyword>
<dbReference type="CDD" id="cd06339">
    <property type="entry name" value="PBP1_YraM_LppC_lipoprotein-like"/>
    <property type="match status" value="1"/>
</dbReference>
<accession>A0ABW8GPK6</accession>
<dbReference type="Gene3D" id="3.40.50.2300">
    <property type="match status" value="2"/>
</dbReference>
<dbReference type="Gene3D" id="1.25.40.650">
    <property type="match status" value="1"/>
</dbReference>
<evidence type="ECO:0000313" key="3">
    <source>
        <dbReference type="EMBL" id="MFJ5447039.1"/>
    </source>
</evidence>
<dbReference type="SUPFAM" id="SSF53822">
    <property type="entry name" value="Periplasmic binding protein-like I"/>
    <property type="match status" value="1"/>
</dbReference>
<gene>
    <name evidence="3" type="ORF">ACIKP9_12425</name>
</gene>
<sequence length="548" mass="59555">MIQRLLALLYFTWMLLPMQVMAATTVPNTVPPETRFHEGMVCLQTRNIDCATLVLNRIPSQSAYAKLLAGNIAAAQQDFDSAFRLLLPLKANPSLNNEAAASLHASLALAYEQEPDPLRALTERVIAEKFLDDDPSRNQNHEKIWVGLSQLSREDLVNIRGESPDTDIQGWIDLALAAKEQNDSALKTWADFYPGHPASKGFSQQLLAQRPQNAATTTNTAAIDNQPGGKIGIILPFAVEAYYPAADAIEQGFAAAQSQAKDQRELTLYATDGNPANIADTYQHAVNDGVQVIVGPLTRDEVTRLSQQAITIPTLALNQSDTAASNTPNLYIFGLPLETEIAQLVRLAQRLGMQTATIATGSNHLAERMAEAFNSAWTAAGGRITQQLAFTDGSNPTELQAKITASPADMIFLAANYEEARTIRPYLDTATPTFATSHIYAGVAQDKENDVLNAVRFLDMPWLLKPDATEFASLRPSAADLPPGEMQRWFALGADAYRILTHLSQHPQQAQTLQGLTGKISISPEGVISRELANGRFSAQGVVLETTP</sequence>
<organism evidence="3 4">
    <name type="scientific">Methylobacillus methanolivorans</name>
    <dbReference type="NCBI Taxonomy" id="1848927"/>
    <lineage>
        <taxon>Bacteria</taxon>
        <taxon>Pseudomonadati</taxon>
        <taxon>Pseudomonadota</taxon>
        <taxon>Betaproteobacteria</taxon>
        <taxon>Nitrosomonadales</taxon>
        <taxon>Methylophilaceae</taxon>
        <taxon>Methylobacillus</taxon>
    </lineage>
</organism>
<keyword evidence="1" id="KW-0472">Membrane</keyword>
<feature type="signal peptide" evidence="2">
    <location>
        <begin position="1"/>
        <end position="22"/>
    </location>
</feature>
<evidence type="ECO:0000256" key="1">
    <source>
        <dbReference type="ARBA" id="ARBA00023136"/>
    </source>
</evidence>
<dbReference type="Proteomes" id="UP001617669">
    <property type="component" value="Unassembled WGS sequence"/>
</dbReference>
<dbReference type="RefSeq" id="WP_400883449.1">
    <property type="nucleotide sequence ID" value="NZ_JBIWXY010000003.1"/>
</dbReference>
<reference evidence="3 4" key="1">
    <citation type="submission" date="2024-11" db="EMBL/GenBank/DDBJ databases">
        <authorList>
            <person name="Kaparullina E.N."/>
            <person name="Delegan Y.A."/>
            <person name="Doronina N.V."/>
        </authorList>
    </citation>
    <scope>NUCLEOTIDE SEQUENCE [LARGE SCALE GENOMIC DNA]</scope>
    <source>
        <strain evidence="3 4">7sh_L</strain>
    </source>
</reference>
<feature type="chain" id="PRO_5045813206" evidence="2">
    <location>
        <begin position="23"/>
        <end position="548"/>
    </location>
</feature>
<dbReference type="InterPro" id="IPR028082">
    <property type="entry name" value="Peripla_BP_I"/>
</dbReference>
<proteinExistence type="predicted"/>
<dbReference type="PANTHER" id="PTHR38038">
    <property type="entry name" value="PENICILLIN-BINDING PROTEIN ACTIVATOR LPOA"/>
    <property type="match status" value="1"/>
</dbReference>